<evidence type="ECO:0000313" key="2">
    <source>
        <dbReference type="Proteomes" id="UP001229952"/>
    </source>
</evidence>
<name>A0ABY9IEJ2_9ACTN</name>
<organism evidence="1 2">
    <name type="scientific">Streptomyces laculatispora</name>
    <dbReference type="NCBI Taxonomy" id="887464"/>
    <lineage>
        <taxon>Bacteria</taxon>
        <taxon>Bacillati</taxon>
        <taxon>Actinomycetota</taxon>
        <taxon>Actinomycetes</taxon>
        <taxon>Kitasatosporales</taxon>
        <taxon>Streptomycetaceae</taxon>
        <taxon>Streptomyces</taxon>
    </lineage>
</organism>
<dbReference type="Proteomes" id="UP001229952">
    <property type="component" value="Chromosome"/>
</dbReference>
<reference evidence="1 2" key="1">
    <citation type="submission" date="2023-03" db="EMBL/GenBank/DDBJ databases">
        <title>Isolation and description of six Streptomyces strains from soil environments, able to metabolize different microbial glucans.</title>
        <authorList>
            <person name="Widen T."/>
            <person name="Larsbrink J."/>
        </authorList>
    </citation>
    <scope>NUCLEOTIDE SEQUENCE [LARGE SCALE GENOMIC DNA]</scope>
    <source>
        <strain evidence="1 2">Mut2</strain>
    </source>
</reference>
<dbReference type="RefSeq" id="WP_306092047.1">
    <property type="nucleotide sequence ID" value="NZ_CP120992.1"/>
</dbReference>
<gene>
    <name evidence="1" type="ORF">P8A22_35860</name>
</gene>
<dbReference type="EMBL" id="CP120992">
    <property type="protein sequence ID" value="WLQ44801.1"/>
    <property type="molecule type" value="Genomic_DNA"/>
</dbReference>
<proteinExistence type="predicted"/>
<protein>
    <submittedName>
        <fullName evidence="1">Uncharacterized protein</fullName>
    </submittedName>
</protein>
<evidence type="ECO:0000313" key="1">
    <source>
        <dbReference type="EMBL" id="WLQ44801.1"/>
    </source>
</evidence>
<keyword evidence="2" id="KW-1185">Reference proteome</keyword>
<accession>A0ABY9IEJ2</accession>
<sequence length="73" mass="8136">MEEQYGSAWDGFAQTSTDRAERNAARVDAAEALFRGITNRFGLGEKRPFTRTPLACYSKICTTTRTVLRCSLA</sequence>